<dbReference type="OrthoDB" id="3404379at2"/>
<evidence type="ECO:0000313" key="1">
    <source>
        <dbReference type="EMBL" id="RAW14847.1"/>
    </source>
</evidence>
<name>A0A329QR63_9ACTN</name>
<evidence type="ECO:0000313" key="2">
    <source>
        <dbReference type="Proteomes" id="UP000250462"/>
    </source>
</evidence>
<dbReference type="Gene3D" id="6.10.250.660">
    <property type="match status" value="1"/>
</dbReference>
<sequence length="106" mass="11791">MYVVFVVVAGVVLFTVMAVALGHGDLLEEESQVVAGPELPERSLRPSDLENIRFAVVLRGYRMDQVDGVIERLEAELEWRDRRIAELEDGVAATDPPSTGRARPSW</sequence>
<dbReference type="Proteomes" id="UP000250462">
    <property type="component" value="Unassembled WGS sequence"/>
</dbReference>
<dbReference type="NCBIfam" id="TIGR03544">
    <property type="entry name" value="DivI1A_domain"/>
    <property type="match status" value="1"/>
</dbReference>
<keyword evidence="1" id="KW-0132">Cell division</keyword>
<accession>A0A329QR63</accession>
<proteinExistence type="predicted"/>
<dbReference type="RefSeq" id="WP_112258207.1">
    <property type="nucleotide sequence ID" value="NZ_QMIG01000007.1"/>
</dbReference>
<keyword evidence="1" id="KW-0131">Cell cycle</keyword>
<dbReference type="AlphaFoldDB" id="A0A329QR63"/>
<gene>
    <name evidence="1" type="ORF">DPM12_10190</name>
</gene>
<comment type="caution">
    <text evidence="1">The sequence shown here is derived from an EMBL/GenBank/DDBJ whole genome shotgun (WGS) entry which is preliminary data.</text>
</comment>
<keyword evidence="2" id="KW-1185">Reference proteome</keyword>
<dbReference type="GO" id="GO:0051301">
    <property type="term" value="P:cell division"/>
    <property type="evidence" value="ECO:0007669"/>
    <property type="project" value="UniProtKB-KW"/>
</dbReference>
<reference evidence="1 2" key="1">
    <citation type="submission" date="2018-06" db="EMBL/GenBank/DDBJ databases">
        <title>Phytoactinopolyspora halophila sp. nov., a novel halophilic actinomycete isolated from a saline soil in China.</title>
        <authorList>
            <person name="Tang S.-K."/>
        </authorList>
    </citation>
    <scope>NUCLEOTIDE SEQUENCE [LARGE SCALE GENOMIC DNA]</scope>
    <source>
        <strain evidence="1 2">YIM 96934</strain>
    </source>
</reference>
<dbReference type="InterPro" id="IPR019933">
    <property type="entry name" value="DivIVA_domain"/>
</dbReference>
<protein>
    <submittedName>
        <fullName evidence="1">Cell division protein DivIVA</fullName>
    </submittedName>
</protein>
<organism evidence="1 2">
    <name type="scientific">Phytoactinopolyspora halophila</name>
    <dbReference type="NCBI Taxonomy" id="1981511"/>
    <lineage>
        <taxon>Bacteria</taxon>
        <taxon>Bacillati</taxon>
        <taxon>Actinomycetota</taxon>
        <taxon>Actinomycetes</taxon>
        <taxon>Jiangellales</taxon>
        <taxon>Jiangellaceae</taxon>
        <taxon>Phytoactinopolyspora</taxon>
    </lineage>
</organism>
<dbReference type="EMBL" id="QMIG01000007">
    <property type="protein sequence ID" value="RAW14847.1"/>
    <property type="molecule type" value="Genomic_DNA"/>
</dbReference>